<feature type="binding site" evidence="5">
    <location>
        <position position="79"/>
    </location>
    <ligand>
        <name>S-adenosyl-L-methionine</name>
        <dbReference type="ChEBI" id="CHEBI:59789"/>
    </ligand>
</feature>
<comment type="similarity">
    <text evidence="5">Belongs to the methyltransferase superfamily. UbiG/COQ3 family.</text>
</comment>
<comment type="catalytic activity">
    <reaction evidence="5">
        <text>a 3-(all-trans-polyprenyl)benzene-1,2-diol + S-adenosyl-L-methionine = a 2-methoxy-6-(all-trans-polyprenyl)phenol + S-adenosyl-L-homocysteine + H(+)</text>
        <dbReference type="Rhea" id="RHEA:31411"/>
        <dbReference type="Rhea" id="RHEA-COMP:9550"/>
        <dbReference type="Rhea" id="RHEA-COMP:9551"/>
        <dbReference type="ChEBI" id="CHEBI:15378"/>
        <dbReference type="ChEBI" id="CHEBI:57856"/>
        <dbReference type="ChEBI" id="CHEBI:59789"/>
        <dbReference type="ChEBI" id="CHEBI:62729"/>
        <dbReference type="ChEBI" id="CHEBI:62731"/>
        <dbReference type="EC" id="2.1.1.222"/>
    </reaction>
</comment>
<reference evidence="6 7" key="1">
    <citation type="submission" date="2019-11" db="EMBL/GenBank/DDBJ databases">
        <authorList>
            <person name="Zhang X.Y."/>
        </authorList>
    </citation>
    <scope>NUCLEOTIDE SEQUENCE [LARGE SCALE GENOMIC DNA]</scope>
    <source>
        <strain evidence="6 7">C176</strain>
    </source>
</reference>
<evidence type="ECO:0000256" key="2">
    <source>
        <dbReference type="ARBA" id="ARBA00022679"/>
    </source>
</evidence>
<dbReference type="Pfam" id="PF13489">
    <property type="entry name" value="Methyltransf_23"/>
    <property type="match status" value="1"/>
</dbReference>
<evidence type="ECO:0000256" key="4">
    <source>
        <dbReference type="ARBA" id="ARBA00022691"/>
    </source>
</evidence>
<dbReference type="AlphaFoldDB" id="A0A6N7QUI6"/>
<dbReference type="InterPro" id="IPR029063">
    <property type="entry name" value="SAM-dependent_MTases_sf"/>
</dbReference>
<keyword evidence="3 5" id="KW-0831">Ubiquinone biosynthesis</keyword>
<comment type="pathway">
    <text evidence="5">Cofactor biosynthesis; ubiquinone biosynthesis.</text>
</comment>
<comment type="caution">
    <text evidence="6">The sequence shown here is derived from an EMBL/GenBank/DDBJ whole genome shotgun (WGS) entry which is preliminary data.</text>
</comment>
<protein>
    <recommendedName>
        <fullName evidence="5">Ubiquinone biosynthesis O-methyltransferase</fullName>
    </recommendedName>
    <alternativeName>
        <fullName evidence="5">2-polyprenyl-6-hydroxyphenol methylase</fullName>
        <ecNumber evidence="5">2.1.1.222</ecNumber>
    </alternativeName>
    <alternativeName>
        <fullName evidence="5">3-demethylubiquinone 3-O-methyltransferase</fullName>
        <ecNumber evidence="5">2.1.1.64</ecNumber>
    </alternativeName>
</protein>
<dbReference type="GO" id="GO:0061542">
    <property type="term" value="F:3-demethylubiquinol 3-O-methyltransferase activity"/>
    <property type="evidence" value="ECO:0007669"/>
    <property type="project" value="UniProtKB-UniRule"/>
</dbReference>
<dbReference type="HAMAP" id="MF_00472">
    <property type="entry name" value="UbiG"/>
    <property type="match status" value="1"/>
</dbReference>
<accession>A0A6N7QUI6</accession>
<evidence type="ECO:0000313" key="6">
    <source>
        <dbReference type="EMBL" id="MRH78818.1"/>
    </source>
</evidence>
<gene>
    <name evidence="5 6" type="primary">ubiG</name>
    <name evidence="6" type="ORF">GH984_08870</name>
</gene>
<evidence type="ECO:0000256" key="1">
    <source>
        <dbReference type="ARBA" id="ARBA00022603"/>
    </source>
</evidence>
<dbReference type="PANTHER" id="PTHR43464:SF19">
    <property type="entry name" value="UBIQUINONE BIOSYNTHESIS O-METHYLTRANSFERASE, MITOCHONDRIAL"/>
    <property type="match status" value="1"/>
</dbReference>
<dbReference type="SUPFAM" id="SSF53335">
    <property type="entry name" value="S-adenosyl-L-methionine-dependent methyltransferases"/>
    <property type="match status" value="1"/>
</dbReference>
<dbReference type="GO" id="GO:0010420">
    <property type="term" value="F:polyprenyldihydroxybenzoate methyltransferase activity"/>
    <property type="evidence" value="ECO:0007669"/>
    <property type="project" value="InterPro"/>
</dbReference>
<comment type="function">
    <text evidence="5">O-methyltransferase that catalyzes the 2 O-methylation steps in the ubiquinone biosynthetic pathway.</text>
</comment>
<keyword evidence="4 5" id="KW-0949">S-adenosyl-L-methionine</keyword>
<feature type="binding site" evidence="5">
    <location>
        <position position="28"/>
    </location>
    <ligand>
        <name>S-adenosyl-L-methionine</name>
        <dbReference type="ChEBI" id="CHEBI:59789"/>
    </ligand>
</feature>
<dbReference type="CDD" id="cd02440">
    <property type="entry name" value="AdoMet_MTases"/>
    <property type="match status" value="1"/>
</dbReference>
<evidence type="ECO:0000256" key="3">
    <source>
        <dbReference type="ARBA" id="ARBA00022688"/>
    </source>
</evidence>
<organism evidence="6 7">
    <name type="scientific">Spiribacter salilacus</name>
    <dbReference type="NCBI Taxonomy" id="2664894"/>
    <lineage>
        <taxon>Bacteria</taxon>
        <taxon>Pseudomonadati</taxon>
        <taxon>Pseudomonadota</taxon>
        <taxon>Gammaproteobacteria</taxon>
        <taxon>Chromatiales</taxon>
        <taxon>Ectothiorhodospiraceae</taxon>
        <taxon>Spiribacter</taxon>
    </lineage>
</organism>
<feature type="binding site" evidence="5">
    <location>
        <position position="122"/>
    </location>
    <ligand>
        <name>S-adenosyl-L-methionine</name>
        <dbReference type="ChEBI" id="CHEBI:59789"/>
    </ligand>
</feature>
<proteinExistence type="inferred from homology"/>
<dbReference type="PANTHER" id="PTHR43464">
    <property type="entry name" value="METHYLTRANSFERASE"/>
    <property type="match status" value="1"/>
</dbReference>
<dbReference type="NCBIfam" id="TIGR01983">
    <property type="entry name" value="UbiG"/>
    <property type="match status" value="1"/>
</dbReference>
<keyword evidence="1 5" id="KW-0489">Methyltransferase</keyword>
<name>A0A6N7QUI6_9GAMM</name>
<dbReference type="EC" id="2.1.1.64" evidence="5"/>
<dbReference type="GO" id="GO:0102208">
    <property type="term" value="F:2-polyprenyl-6-hydroxyphenol methylase activity"/>
    <property type="evidence" value="ECO:0007669"/>
    <property type="project" value="UniProtKB-EC"/>
</dbReference>
<dbReference type="GO" id="GO:0032259">
    <property type="term" value="P:methylation"/>
    <property type="evidence" value="ECO:0007669"/>
    <property type="project" value="UniProtKB-KW"/>
</dbReference>
<comment type="catalytic activity">
    <reaction evidence="5">
        <text>a 3-demethylubiquinol + S-adenosyl-L-methionine = a ubiquinol + S-adenosyl-L-homocysteine + H(+)</text>
        <dbReference type="Rhea" id="RHEA:44380"/>
        <dbReference type="Rhea" id="RHEA-COMP:9566"/>
        <dbReference type="Rhea" id="RHEA-COMP:10914"/>
        <dbReference type="ChEBI" id="CHEBI:15378"/>
        <dbReference type="ChEBI" id="CHEBI:17976"/>
        <dbReference type="ChEBI" id="CHEBI:57856"/>
        <dbReference type="ChEBI" id="CHEBI:59789"/>
        <dbReference type="ChEBI" id="CHEBI:84422"/>
        <dbReference type="EC" id="2.1.1.64"/>
    </reaction>
</comment>
<dbReference type="EMBL" id="WJPP01000004">
    <property type="protein sequence ID" value="MRH78818.1"/>
    <property type="molecule type" value="Genomic_DNA"/>
</dbReference>
<evidence type="ECO:0000256" key="5">
    <source>
        <dbReference type="HAMAP-Rule" id="MF_00472"/>
    </source>
</evidence>
<sequence length="238" mass="26624">MAHYEKLAALWWDPTGPFWPLHGLNIFRVAYLRQHLLEHFALTDGPQPLKELRVLDIGCGGGILSESMAQLGATVCGIDPLPRNIAIAQGHAEQSGLKIDYRCETVEQHVLSATPYDVVLNMEVVEHVEGVDDFLRTCADLVRPDGAMFVATINRTLWAGFTAIFAAENILRWLPRGTHQYRKLRRPEEVITPLEAKGLAVVRRTGVAVSPITRRFRFTRSMAVNYMLMAVRPAPVEG</sequence>
<dbReference type="UniPathway" id="UPA00232"/>
<keyword evidence="7" id="KW-1185">Reference proteome</keyword>
<keyword evidence="2 5" id="KW-0808">Transferase</keyword>
<dbReference type="EC" id="2.1.1.222" evidence="5"/>
<dbReference type="InterPro" id="IPR010233">
    <property type="entry name" value="UbiG_MeTrfase"/>
</dbReference>
<feature type="binding site" evidence="5">
    <location>
        <position position="58"/>
    </location>
    <ligand>
        <name>S-adenosyl-L-methionine</name>
        <dbReference type="ChEBI" id="CHEBI:59789"/>
    </ligand>
</feature>
<dbReference type="Proteomes" id="UP000433788">
    <property type="component" value="Unassembled WGS sequence"/>
</dbReference>
<dbReference type="Gene3D" id="3.40.50.150">
    <property type="entry name" value="Vaccinia Virus protein VP39"/>
    <property type="match status" value="1"/>
</dbReference>
<evidence type="ECO:0000313" key="7">
    <source>
        <dbReference type="Proteomes" id="UP000433788"/>
    </source>
</evidence>